<evidence type="ECO:0000256" key="1">
    <source>
        <dbReference type="SAM" id="MobiDB-lite"/>
    </source>
</evidence>
<name>A0A9D1LB47_9FIRM</name>
<reference evidence="2" key="1">
    <citation type="submission" date="2020-10" db="EMBL/GenBank/DDBJ databases">
        <authorList>
            <person name="Gilroy R."/>
        </authorList>
    </citation>
    <scope>NUCLEOTIDE SEQUENCE</scope>
    <source>
        <strain evidence="2">ChiHcec3-11533</strain>
    </source>
</reference>
<evidence type="ECO:0000313" key="2">
    <source>
        <dbReference type="EMBL" id="HIU33010.1"/>
    </source>
</evidence>
<accession>A0A9D1LB47</accession>
<dbReference type="AlphaFoldDB" id="A0A9D1LB47"/>
<reference evidence="2" key="2">
    <citation type="journal article" date="2021" name="PeerJ">
        <title>Extensive microbial diversity within the chicken gut microbiome revealed by metagenomics and culture.</title>
        <authorList>
            <person name="Gilroy R."/>
            <person name="Ravi A."/>
            <person name="Getino M."/>
            <person name="Pursley I."/>
            <person name="Horton D.L."/>
            <person name="Alikhan N.F."/>
            <person name="Baker D."/>
            <person name="Gharbi K."/>
            <person name="Hall N."/>
            <person name="Watson M."/>
            <person name="Adriaenssens E.M."/>
            <person name="Foster-Nyarko E."/>
            <person name="Jarju S."/>
            <person name="Secka A."/>
            <person name="Antonio M."/>
            <person name="Oren A."/>
            <person name="Chaudhuri R.R."/>
            <person name="La Ragione R."/>
            <person name="Hildebrand F."/>
            <person name="Pallen M.J."/>
        </authorList>
    </citation>
    <scope>NUCLEOTIDE SEQUENCE</scope>
    <source>
        <strain evidence="2">ChiHcec3-11533</strain>
    </source>
</reference>
<dbReference type="Proteomes" id="UP000824072">
    <property type="component" value="Unassembled WGS sequence"/>
</dbReference>
<feature type="compositionally biased region" description="Basic and acidic residues" evidence="1">
    <location>
        <begin position="1"/>
        <end position="11"/>
    </location>
</feature>
<comment type="caution">
    <text evidence="2">The sequence shown here is derived from an EMBL/GenBank/DDBJ whole genome shotgun (WGS) entry which is preliminary data.</text>
</comment>
<organism evidence="2 3">
    <name type="scientific">Candidatus Pullichristensenella excrementigallinarum</name>
    <dbReference type="NCBI Taxonomy" id="2840907"/>
    <lineage>
        <taxon>Bacteria</taxon>
        <taxon>Bacillati</taxon>
        <taxon>Bacillota</taxon>
        <taxon>Clostridia</taxon>
        <taxon>Candidatus Pullichristensenella</taxon>
    </lineage>
</organism>
<sequence length="75" mass="7967">MKEERENRPLAEEETQQVGGGLGEAFGGLPMGTLIAGPLHEAYKAQQELAQASMDFLREVGLHSEGGDPSANGKE</sequence>
<gene>
    <name evidence="2" type="ORF">IAB02_00470</name>
</gene>
<feature type="region of interest" description="Disordered" evidence="1">
    <location>
        <begin position="1"/>
        <end position="26"/>
    </location>
</feature>
<dbReference type="EMBL" id="DVMU01000012">
    <property type="protein sequence ID" value="HIU33010.1"/>
    <property type="molecule type" value="Genomic_DNA"/>
</dbReference>
<evidence type="ECO:0000313" key="3">
    <source>
        <dbReference type="Proteomes" id="UP000824072"/>
    </source>
</evidence>
<protein>
    <submittedName>
        <fullName evidence="2">Uncharacterized protein</fullName>
    </submittedName>
</protein>
<proteinExistence type="predicted"/>